<dbReference type="CDD" id="cd06563">
    <property type="entry name" value="GH20_chitobiase-like"/>
    <property type="match status" value="1"/>
</dbReference>
<dbReference type="PRINTS" id="PR00738">
    <property type="entry name" value="GLHYDRLASE20"/>
</dbReference>
<dbReference type="InterPro" id="IPR017853">
    <property type="entry name" value="GH"/>
</dbReference>
<dbReference type="GO" id="GO:0030203">
    <property type="term" value="P:glycosaminoglycan metabolic process"/>
    <property type="evidence" value="ECO:0007669"/>
    <property type="project" value="TreeGrafter"/>
</dbReference>
<feature type="domain" description="Glycoside hydrolase family 20 catalytic" evidence="7">
    <location>
        <begin position="160"/>
        <end position="502"/>
    </location>
</feature>
<evidence type="ECO:0000256" key="4">
    <source>
        <dbReference type="ARBA" id="ARBA00022801"/>
    </source>
</evidence>
<evidence type="ECO:0000259" key="8">
    <source>
        <dbReference type="Pfam" id="PF00754"/>
    </source>
</evidence>
<dbReference type="InterPro" id="IPR000421">
    <property type="entry name" value="FA58C"/>
</dbReference>
<evidence type="ECO:0000313" key="10">
    <source>
        <dbReference type="EMBL" id="RGR95284.1"/>
    </source>
</evidence>
<evidence type="ECO:0000259" key="7">
    <source>
        <dbReference type="Pfam" id="PF00728"/>
    </source>
</evidence>
<feature type="domain" description="Beta-hexosaminidase bacterial type N-terminal" evidence="9">
    <location>
        <begin position="29"/>
        <end position="156"/>
    </location>
</feature>
<dbReference type="GO" id="GO:0016020">
    <property type="term" value="C:membrane"/>
    <property type="evidence" value="ECO:0007669"/>
    <property type="project" value="TreeGrafter"/>
</dbReference>
<evidence type="ECO:0000256" key="2">
    <source>
        <dbReference type="ARBA" id="ARBA00006285"/>
    </source>
</evidence>
<sequence length="769" mass="86341">MNLKSFLPAATVTVTLFSCRDIREGTADYAIIPLPQHTEVTPQTKPFILDKGTVIVTPENDNEMKTIAGFLNAYIDECTGYTLATSTEATKNYITLNIDKSIKNPEGYRLAISSDGITITGGSHAGVFYGVQTLRKASPVEASDKIAFRQTNIEDYPRLAYRGMHLDAGRHFFNVEQVKQYLDLMALHNLNVFHWHLTEDQGWRIEIKKYPLLTEIGSKRKESLRTDGVKGTDGKPYGGFYTQKDIQEIVKYAAERYIEVIPEIDLPGHIKSALAAYPELGCTGGPYETAVEYGVHKDVLCVGSDKTLPFVKDVLTEVMQLFPSRYIHIGGDECPRDRWKECPKCQALIKAQGWKDTKQYEAEDKLQSYFMTEVEKFVEENGRRIIGWDEILAGGATPNATVMAWRNAEYGAEAAKKGYDVIMTPCGQLYFSAMDVLNLPGDNAIRKVYDFNPVLSDMTETDAAHIKGIQACLWSEDIETMEQIEYRLLPRLAALAEITWNGFDKQNRDYHEFALRMFNIIKRYDKYGLSYHKGAFEVTSDYENDTLNRKLSIRLNTLGNRKIYYTLDGSEPTEASQLYKEPFTINSNAILKAKVIMPGETDNSLVCDTISVNKATFCPVTLAGQPSPTYTYKGASILTDGLTGDTRYNTGRWLGFLCDLNATVDLGKETEVSSAAFRTDVAIGSAVMDITGMEVWCSADGKHFTKVAESSKPVLKKDDPDGIYRHELTFDTQQARYVRIVGKITPKLPSWHTWPGGDAFIFVDEIYVN</sequence>
<comment type="similarity">
    <text evidence="2">Belongs to the glycosyl hydrolase 20 family.</text>
</comment>
<dbReference type="SUPFAM" id="SSF49785">
    <property type="entry name" value="Galactose-binding domain-like"/>
    <property type="match status" value="1"/>
</dbReference>
<dbReference type="GO" id="GO:0005975">
    <property type="term" value="P:carbohydrate metabolic process"/>
    <property type="evidence" value="ECO:0007669"/>
    <property type="project" value="InterPro"/>
</dbReference>
<protein>
    <recommendedName>
        <fullName evidence="3">beta-N-acetylhexosaminidase</fullName>
        <ecNumber evidence="3">3.2.1.52</ecNumber>
    </recommendedName>
</protein>
<gene>
    <name evidence="10" type="ORF">DWY20_09085</name>
</gene>
<name>A0A412GKH0_9BACT</name>
<evidence type="ECO:0000256" key="6">
    <source>
        <dbReference type="PIRSR" id="PIRSR625705-1"/>
    </source>
</evidence>
<dbReference type="EC" id="3.2.1.52" evidence="3"/>
<dbReference type="Pfam" id="PF00728">
    <property type="entry name" value="Glyco_hydro_20"/>
    <property type="match status" value="1"/>
</dbReference>
<comment type="caution">
    <text evidence="10">The sequence shown here is derived from an EMBL/GenBank/DDBJ whole genome shotgun (WGS) entry which is preliminary data.</text>
</comment>
<dbReference type="Pfam" id="PF00754">
    <property type="entry name" value="F5_F8_type_C"/>
    <property type="match status" value="1"/>
</dbReference>
<proteinExistence type="inferred from homology"/>
<dbReference type="PANTHER" id="PTHR22600">
    <property type="entry name" value="BETA-HEXOSAMINIDASE"/>
    <property type="match status" value="1"/>
</dbReference>
<dbReference type="Gene3D" id="2.60.120.260">
    <property type="entry name" value="Galactose-binding domain-like"/>
    <property type="match status" value="1"/>
</dbReference>
<dbReference type="InterPro" id="IPR026876">
    <property type="entry name" value="Fn3_assoc_repeat"/>
</dbReference>
<keyword evidence="4" id="KW-0378">Hydrolase</keyword>
<evidence type="ECO:0000256" key="5">
    <source>
        <dbReference type="ARBA" id="ARBA00023295"/>
    </source>
</evidence>
<evidence type="ECO:0000256" key="3">
    <source>
        <dbReference type="ARBA" id="ARBA00012663"/>
    </source>
</evidence>
<dbReference type="InterPro" id="IPR015882">
    <property type="entry name" value="HEX_bac_N"/>
</dbReference>
<comment type="catalytic activity">
    <reaction evidence="1">
        <text>Hydrolysis of terminal non-reducing N-acetyl-D-hexosamine residues in N-acetyl-beta-D-hexosaminides.</text>
        <dbReference type="EC" id="3.2.1.52"/>
    </reaction>
</comment>
<evidence type="ECO:0000256" key="1">
    <source>
        <dbReference type="ARBA" id="ARBA00001231"/>
    </source>
</evidence>
<keyword evidence="5" id="KW-0326">Glycosidase</keyword>
<dbReference type="GO" id="GO:0004563">
    <property type="term" value="F:beta-N-acetylhexosaminidase activity"/>
    <property type="evidence" value="ECO:0007669"/>
    <property type="project" value="UniProtKB-EC"/>
</dbReference>
<evidence type="ECO:0000259" key="9">
    <source>
        <dbReference type="Pfam" id="PF02838"/>
    </source>
</evidence>
<dbReference type="InterPro" id="IPR015883">
    <property type="entry name" value="Glyco_hydro_20_cat"/>
</dbReference>
<dbReference type="Pfam" id="PF13287">
    <property type="entry name" value="Fn3_assoc"/>
    <property type="match status" value="1"/>
</dbReference>
<dbReference type="InterPro" id="IPR008979">
    <property type="entry name" value="Galactose-bd-like_sf"/>
</dbReference>
<feature type="domain" description="F5/8 type C" evidence="8">
    <location>
        <begin position="650"/>
        <end position="744"/>
    </location>
</feature>
<dbReference type="PANTHER" id="PTHR22600:SF57">
    <property type="entry name" value="BETA-N-ACETYLHEXOSAMINIDASE"/>
    <property type="match status" value="1"/>
</dbReference>
<evidence type="ECO:0000313" key="11">
    <source>
        <dbReference type="Proteomes" id="UP000285864"/>
    </source>
</evidence>
<dbReference type="SUPFAM" id="SSF51445">
    <property type="entry name" value="(Trans)glycosidases"/>
    <property type="match status" value="1"/>
</dbReference>
<dbReference type="Pfam" id="PF02838">
    <property type="entry name" value="Glyco_hydro_20b"/>
    <property type="match status" value="1"/>
</dbReference>
<dbReference type="PROSITE" id="PS51257">
    <property type="entry name" value="PROKAR_LIPOPROTEIN"/>
    <property type="match status" value="1"/>
</dbReference>
<dbReference type="Proteomes" id="UP000285864">
    <property type="component" value="Unassembled WGS sequence"/>
</dbReference>
<accession>A0A412GKH0</accession>
<keyword evidence="11" id="KW-1185">Reference proteome</keyword>
<dbReference type="InterPro" id="IPR029018">
    <property type="entry name" value="Hex-like_dom2"/>
</dbReference>
<dbReference type="EMBL" id="QRUU01000037">
    <property type="protein sequence ID" value="RGR95284.1"/>
    <property type="molecule type" value="Genomic_DNA"/>
</dbReference>
<dbReference type="Gene3D" id="3.20.20.80">
    <property type="entry name" value="Glycosidases"/>
    <property type="match status" value="1"/>
</dbReference>
<dbReference type="Gene3D" id="3.30.379.10">
    <property type="entry name" value="Chitobiase/beta-hexosaminidase domain 2-like"/>
    <property type="match status" value="1"/>
</dbReference>
<dbReference type="AlphaFoldDB" id="A0A412GKH0"/>
<dbReference type="SUPFAM" id="SSF55545">
    <property type="entry name" value="beta-N-acetylhexosaminidase-like domain"/>
    <property type="match status" value="1"/>
</dbReference>
<dbReference type="RefSeq" id="WP_118484572.1">
    <property type="nucleotide sequence ID" value="NZ_CAUELD010000176.1"/>
</dbReference>
<organism evidence="10 11">
    <name type="scientific">Phocaeicola coprocola</name>
    <dbReference type="NCBI Taxonomy" id="310298"/>
    <lineage>
        <taxon>Bacteria</taxon>
        <taxon>Pseudomonadati</taxon>
        <taxon>Bacteroidota</taxon>
        <taxon>Bacteroidia</taxon>
        <taxon>Bacteroidales</taxon>
        <taxon>Bacteroidaceae</taxon>
        <taxon>Phocaeicola</taxon>
    </lineage>
</organism>
<reference evidence="10 11" key="1">
    <citation type="submission" date="2018-08" db="EMBL/GenBank/DDBJ databases">
        <title>A genome reference for cultivated species of the human gut microbiota.</title>
        <authorList>
            <person name="Zou Y."/>
            <person name="Xue W."/>
            <person name="Luo G."/>
        </authorList>
    </citation>
    <scope>NUCLEOTIDE SEQUENCE [LARGE SCALE GENOMIC DNA]</scope>
    <source>
        <strain evidence="10 11">AF24-2</strain>
    </source>
</reference>
<dbReference type="InterPro" id="IPR025705">
    <property type="entry name" value="Beta_hexosaminidase_sua/sub"/>
</dbReference>
<feature type="active site" description="Proton donor" evidence="6">
    <location>
        <position position="333"/>
    </location>
</feature>